<keyword evidence="16" id="KW-0131">Cell cycle</keyword>
<evidence type="ECO:0000256" key="1">
    <source>
        <dbReference type="ARBA" id="ARBA00001966"/>
    </source>
</evidence>
<dbReference type="EMBL" id="KV744929">
    <property type="protein sequence ID" value="OCK81208.1"/>
    <property type="molecule type" value="Genomic_DNA"/>
</dbReference>
<comment type="function">
    <text evidence="21">ATP-dependent DNA helicase important for chromosome transmission and normal cell cycle progression in G(2)/M. May have a role in changing DNA topology to allow the loading of proteins involved in maintaining sister chromatid cohesion in the vicinity of the centromeres. Has a specific role in chromosome segregation during meiosis II.</text>
</comment>
<evidence type="ECO:0000256" key="6">
    <source>
        <dbReference type="ARBA" id="ARBA00022723"/>
    </source>
</evidence>
<evidence type="ECO:0000313" key="26">
    <source>
        <dbReference type="Proteomes" id="UP000250266"/>
    </source>
</evidence>
<dbReference type="Pfam" id="PF06733">
    <property type="entry name" value="DEAD_2"/>
    <property type="match status" value="1"/>
</dbReference>
<dbReference type="InterPro" id="IPR013020">
    <property type="entry name" value="Rad3/Chl1-like"/>
</dbReference>
<dbReference type="SMART" id="SM00488">
    <property type="entry name" value="DEXDc2"/>
    <property type="match status" value="1"/>
</dbReference>
<evidence type="ECO:0000256" key="22">
    <source>
        <dbReference type="ARBA" id="ARBA00048954"/>
    </source>
</evidence>
<feature type="region of interest" description="Disordered" evidence="23">
    <location>
        <begin position="119"/>
        <end position="147"/>
    </location>
</feature>
<keyword evidence="13" id="KW-0238">DNA-binding</keyword>
<dbReference type="InterPro" id="IPR006554">
    <property type="entry name" value="Helicase-like_DEXD_c2"/>
</dbReference>
<dbReference type="FunFam" id="3.40.50.300:FF:002774">
    <property type="entry name" value="ATP-dependent DNA helicase chl1"/>
    <property type="match status" value="1"/>
</dbReference>
<dbReference type="GO" id="GO:0005634">
    <property type="term" value="C:nucleus"/>
    <property type="evidence" value="ECO:0007669"/>
    <property type="project" value="UniProtKB-SubCell"/>
</dbReference>
<dbReference type="SMART" id="SM00491">
    <property type="entry name" value="HELICc2"/>
    <property type="match status" value="1"/>
</dbReference>
<evidence type="ECO:0000256" key="13">
    <source>
        <dbReference type="ARBA" id="ARBA00023125"/>
    </source>
</evidence>
<evidence type="ECO:0000313" key="25">
    <source>
        <dbReference type="EMBL" id="OCK81208.1"/>
    </source>
</evidence>
<keyword evidence="26" id="KW-1185">Reference proteome</keyword>
<keyword evidence="6" id="KW-0479">Metal-binding</keyword>
<dbReference type="GO" id="GO:0043139">
    <property type="term" value="F:5'-3' DNA helicase activity"/>
    <property type="evidence" value="ECO:0007669"/>
    <property type="project" value="UniProtKB-EC"/>
</dbReference>
<evidence type="ECO:0000256" key="19">
    <source>
        <dbReference type="ARBA" id="ARBA00044998"/>
    </source>
</evidence>
<proteinExistence type="inferred from homology"/>
<reference evidence="25 26" key="1">
    <citation type="journal article" date="2016" name="Nat. Commun.">
        <title>Ectomycorrhizal ecology is imprinted in the genome of the dominant symbiotic fungus Cenococcum geophilum.</title>
        <authorList>
            <consortium name="DOE Joint Genome Institute"/>
            <person name="Peter M."/>
            <person name="Kohler A."/>
            <person name="Ohm R.A."/>
            <person name="Kuo A."/>
            <person name="Krutzmann J."/>
            <person name="Morin E."/>
            <person name="Arend M."/>
            <person name="Barry K.W."/>
            <person name="Binder M."/>
            <person name="Choi C."/>
            <person name="Clum A."/>
            <person name="Copeland A."/>
            <person name="Grisel N."/>
            <person name="Haridas S."/>
            <person name="Kipfer T."/>
            <person name="LaButti K."/>
            <person name="Lindquist E."/>
            <person name="Lipzen A."/>
            <person name="Maire R."/>
            <person name="Meier B."/>
            <person name="Mihaltcheva S."/>
            <person name="Molinier V."/>
            <person name="Murat C."/>
            <person name="Poggeler S."/>
            <person name="Quandt C.A."/>
            <person name="Sperisen C."/>
            <person name="Tritt A."/>
            <person name="Tisserant E."/>
            <person name="Crous P.W."/>
            <person name="Henrissat B."/>
            <person name="Nehls U."/>
            <person name="Egli S."/>
            <person name="Spatafora J.W."/>
            <person name="Grigoriev I.V."/>
            <person name="Martin F.M."/>
        </authorList>
    </citation>
    <scope>NUCLEOTIDE SEQUENCE [LARGE SCALE GENOMIC DNA]</scope>
    <source>
        <strain evidence="25 26">CBS 459.81</strain>
    </source>
</reference>
<evidence type="ECO:0000256" key="5">
    <source>
        <dbReference type="ARBA" id="ARBA00017386"/>
    </source>
</evidence>
<dbReference type="AlphaFoldDB" id="A0A8E2ECU9"/>
<keyword evidence="8" id="KW-0378">Hydrolase</keyword>
<evidence type="ECO:0000256" key="7">
    <source>
        <dbReference type="ARBA" id="ARBA00022741"/>
    </source>
</evidence>
<evidence type="ECO:0000256" key="10">
    <source>
        <dbReference type="ARBA" id="ARBA00022840"/>
    </source>
</evidence>
<comment type="subcellular location">
    <subcellularLocation>
        <location evidence="2">Nucleus</location>
    </subcellularLocation>
</comment>
<evidence type="ECO:0000256" key="15">
    <source>
        <dbReference type="ARBA" id="ARBA00023242"/>
    </source>
</evidence>
<evidence type="ECO:0000256" key="16">
    <source>
        <dbReference type="ARBA" id="ARBA00023306"/>
    </source>
</evidence>
<dbReference type="OrthoDB" id="267079at2759"/>
<dbReference type="InterPro" id="IPR006555">
    <property type="entry name" value="ATP-dep_Helicase_C"/>
</dbReference>
<comment type="similarity">
    <text evidence="3">Belongs to the DEAD box helicase family. DEAH subfamily. DDX11/CHL1 sub-subfamily.</text>
</comment>
<evidence type="ECO:0000256" key="3">
    <source>
        <dbReference type="ARBA" id="ARBA00008435"/>
    </source>
</evidence>
<organism evidence="25 26">
    <name type="scientific">Lepidopterella palustris CBS 459.81</name>
    <dbReference type="NCBI Taxonomy" id="1314670"/>
    <lineage>
        <taxon>Eukaryota</taxon>
        <taxon>Fungi</taxon>
        <taxon>Dikarya</taxon>
        <taxon>Ascomycota</taxon>
        <taxon>Pezizomycotina</taxon>
        <taxon>Dothideomycetes</taxon>
        <taxon>Pleosporomycetidae</taxon>
        <taxon>Mytilinidiales</taxon>
        <taxon>Argynnaceae</taxon>
        <taxon>Lepidopterella</taxon>
    </lineage>
</organism>
<keyword evidence="14" id="KW-0413">Isomerase</keyword>
<evidence type="ECO:0000256" key="12">
    <source>
        <dbReference type="ARBA" id="ARBA00023014"/>
    </source>
</evidence>
<evidence type="ECO:0000256" key="23">
    <source>
        <dbReference type="SAM" id="MobiDB-lite"/>
    </source>
</evidence>
<dbReference type="Gene3D" id="3.40.50.300">
    <property type="entry name" value="P-loop containing nucleotide triphosphate hydrolases"/>
    <property type="match status" value="3"/>
</dbReference>
<evidence type="ECO:0000256" key="2">
    <source>
        <dbReference type="ARBA" id="ARBA00004123"/>
    </source>
</evidence>
<dbReference type="Proteomes" id="UP000250266">
    <property type="component" value="Unassembled WGS sequence"/>
</dbReference>
<keyword evidence="9 25" id="KW-0347">Helicase</keyword>
<dbReference type="GO" id="GO:0006139">
    <property type="term" value="P:nucleobase-containing compound metabolic process"/>
    <property type="evidence" value="ECO:0007669"/>
    <property type="project" value="InterPro"/>
</dbReference>
<dbReference type="InterPro" id="IPR010614">
    <property type="entry name" value="RAD3-like_helicase_DEAD"/>
</dbReference>
<dbReference type="PROSITE" id="PS51193">
    <property type="entry name" value="HELICASE_ATP_BIND_2"/>
    <property type="match status" value="1"/>
</dbReference>
<dbReference type="Pfam" id="PF13307">
    <property type="entry name" value="Helicase_C_2"/>
    <property type="match status" value="1"/>
</dbReference>
<dbReference type="GO" id="GO:0003677">
    <property type="term" value="F:DNA binding"/>
    <property type="evidence" value="ECO:0007669"/>
    <property type="project" value="UniProtKB-KW"/>
</dbReference>
<dbReference type="InterPro" id="IPR014013">
    <property type="entry name" value="Helic_SF1/SF2_ATP-bd_DinG/Rad3"/>
</dbReference>
<evidence type="ECO:0000256" key="8">
    <source>
        <dbReference type="ARBA" id="ARBA00022801"/>
    </source>
</evidence>
<dbReference type="NCBIfam" id="TIGR00604">
    <property type="entry name" value="rad3"/>
    <property type="match status" value="1"/>
</dbReference>
<dbReference type="EC" id="5.6.2.3" evidence="18"/>
<dbReference type="InterPro" id="IPR045028">
    <property type="entry name" value="DinG/Rad3-like"/>
</dbReference>
<dbReference type="GO" id="GO:0016818">
    <property type="term" value="F:hydrolase activity, acting on acid anhydrides, in phosphorus-containing anhydrides"/>
    <property type="evidence" value="ECO:0007669"/>
    <property type="project" value="InterPro"/>
</dbReference>
<dbReference type="PANTHER" id="PTHR11472:SF41">
    <property type="entry name" value="ATP-DEPENDENT DNA HELICASE DDX11-RELATED"/>
    <property type="match status" value="1"/>
</dbReference>
<gene>
    <name evidence="25" type="ORF">K432DRAFT_442538</name>
</gene>
<evidence type="ECO:0000256" key="21">
    <source>
        <dbReference type="ARBA" id="ARBA00045702"/>
    </source>
</evidence>
<dbReference type="GO" id="GO:0034085">
    <property type="term" value="P:establishment of sister chromatid cohesion"/>
    <property type="evidence" value="ECO:0007669"/>
    <property type="project" value="TreeGrafter"/>
</dbReference>
<dbReference type="GO" id="GO:0051536">
    <property type="term" value="F:iron-sulfur cluster binding"/>
    <property type="evidence" value="ECO:0007669"/>
    <property type="project" value="UniProtKB-KW"/>
</dbReference>
<keyword evidence="7" id="KW-0547">Nucleotide-binding</keyword>
<feature type="region of interest" description="Disordered" evidence="23">
    <location>
        <begin position="711"/>
        <end position="731"/>
    </location>
</feature>
<feature type="domain" description="Helicase ATP-binding" evidence="24">
    <location>
        <begin position="8"/>
        <end position="459"/>
    </location>
</feature>
<sequence length="889" mass="99444">MAENEDQEERDFHHPFHPYEVQKQLMNALYECIEAGKVGIFESPTGKGKSLSIICASLTWLRDYKRKSLEEGIAAEVGDEDEPEWILEHARQEKKQAMLRQRAELEKRLALIRAKEKRAKERFERGEPRYKRQKTDTHQQDEDNTDEARFILDDYESDNDVQEKSKAIIATDSGLFAETQALMDKLGYPVDLTLTQKEDEYDDEMKIFYCSRTHSQLTQFANELKRVKLPPAMSANHLGDSLNGQNVETLEEGLKHLTLGSRKNLCINAKVRKLQSATAINERCLELQQPGTSAQCKCQYLPTKETEAVVNDFRDHAIAKIRDIEDLGVLGKELGICPYYASRQAIKPCEIVTLPYPLILQKSAREALAISLKGHVVIIDEAHNLMDAIAGIHSISVTLSQLQRSREQLGIYLQKFRNKLKGKNRVYVTQIVRLLDSLIGYLQTKNEGWREAEGLVQIGDLMAGKGVDQINLFKLSHYLYESKLARKVDGYIIHIDKERKTSSSNSGTIQNTLSRSKGSVPVLTHIQGFLLALMNPSAEGRFFFSKEQEPGGISLKYMLLDPTFHFKDIVQEARAVILVGGTMSPMSDYEQHLLSYLDPSRIMTLSCGHVIPPTNLLAWPVVQGPSGAAFDFTFEKRNSEKMILDLGITVLNFAQHVPSGMVVFFPSYAYLDTCVAAWKRLHSRNTSSGIHSVSLWNEIQGIKPIFLEQRSNSQPSTSASSISYKKPTPAPLSTTDSVLAAYSQTIATKTTTGAILLAVIGGTLSEGINFSDALCRAVLIVGLPFPNPHSAEWKTKMQYISSKAGPEGGKGGKAAAQDFYENACMRAVNQCVGRAIRHHGDYAAILMLDRRYGGRIQTKLPGWIRSSMRPGAGFEEVKRGLDGFFEGKK</sequence>
<dbReference type="GO" id="GO:0046872">
    <property type="term" value="F:metal ion binding"/>
    <property type="evidence" value="ECO:0007669"/>
    <property type="project" value="UniProtKB-KW"/>
</dbReference>
<dbReference type="PANTHER" id="PTHR11472">
    <property type="entry name" value="DNA REPAIR DEAD HELICASE RAD3/XP-D SUBFAMILY MEMBER"/>
    <property type="match status" value="1"/>
</dbReference>
<keyword evidence="15" id="KW-0539">Nucleus</keyword>
<feature type="compositionally biased region" description="Polar residues" evidence="23">
    <location>
        <begin position="711"/>
        <end position="723"/>
    </location>
</feature>
<keyword evidence="11" id="KW-0408">Iron</keyword>
<keyword evidence="12" id="KW-0411">Iron-sulfur</keyword>
<protein>
    <recommendedName>
        <fullName evidence="5">ATP-dependent DNA helicase CHL1</fullName>
        <ecNumber evidence="18">5.6.2.3</ecNumber>
    </recommendedName>
    <alternativeName>
        <fullName evidence="4">ATP-dependent DNA helicase chl1</fullName>
    </alternativeName>
    <alternativeName>
        <fullName evidence="17">Chromosome loss protein 1</fullName>
    </alternativeName>
    <alternativeName>
        <fullName evidence="19 20">DNA 5'-3' helicase CHL1</fullName>
    </alternativeName>
</protein>
<name>A0A8E2ECU9_9PEZI</name>
<evidence type="ECO:0000256" key="9">
    <source>
        <dbReference type="ARBA" id="ARBA00022806"/>
    </source>
</evidence>
<comment type="cofactor">
    <cofactor evidence="1">
        <name>[4Fe-4S] cluster</name>
        <dbReference type="ChEBI" id="CHEBI:49883"/>
    </cofactor>
</comment>
<evidence type="ECO:0000256" key="18">
    <source>
        <dbReference type="ARBA" id="ARBA00044969"/>
    </source>
</evidence>
<evidence type="ECO:0000256" key="17">
    <source>
        <dbReference type="ARBA" id="ARBA00029709"/>
    </source>
</evidence>
<accession>A0A8E2ECU9</accession>
<evidence type="ECO:0000256" key="14">
    <source>
        <dbReference type="ARBA" id="ARBA00023235"/>
    </source>
</evidence>
<evidence type="ECO:0000259" key="24">
    <source>
        <dbReference type="PROSITE" id="PS51193"/>
    </source>
</evidence>
<comment type="catalytic activity">
    <reaction evidence="22">
        <text>ATP + H2O = ADP + phosphate + H(+)</text>
        <dbReference type="Rhea" id="RHEA:13065"/>
        <dbReference type="ChEBI" id="CHEBI:15377"/>
        <dbReference type="ChEBI" id="CHEBI:15378"/>
        <dbReference type="ChEBI" id="CHEBI:30616"/>
        <dbReference type="ChEBI" id="CHEBI:43474"/>
        <dbReference type="ChEBI" id="CHEBI:456216"/>
        <dbReference type="EC" id="5.6.2.3"/>
    </reaction>
</comment>
<dbReference type="SUPFAM" id="SSF52540">
    <property type="entry name" value="P-loop containing nucleoside triphosphate hydrolases"/>
    <property type="match status" value="1"/>
</dbReference>
<keyword evidence="10" id="KW-0067">ATP-binding</keyword>
<evidence type="ECO:0000256" key="20">
    <source>
        <dbReference type="ARBA" id="ARBA00045008"/>
    </source>
</evidence>
<evidence type="ECO:0000256" key="11">
    <source>
        <dbReference type="ARBA" id="ARBA00023004"/>
    </source>
</evidence>
<dbReference type="InterPro" id="IPR027417">
    <property type="entry name" value="P-loop_NTPase"/>
</dbReference>
<dbReference type="GO" id="GO:0005524">
    <property type="term" value="F:ATP binding"/>
    <property type="evidence" value="ECO:0007669"/>
    <property type="project" value="UniProtKB-KW"/>
</dbReference>
<dbReference type="CDD" id="cd18788">
    <property type="entry name" value="SF2_C_XPD"/>
    <property type="match status" value="1"/>
</dbReference>
<evidence type="ECO:0000256" key="4">
    <source>
        <dbReference type="ARBA" id="ARBA00016387"/>
    </source>
</evidence>